<dbReference type="STRING" id="683150.G205_06658"/>
<proteinExistence type="predicted"/>
<sequence>MPHLLYSGTPLADTRYLVHGVSWDGPPATTAADDGGAPVLRLQAPSGDFRQVSLHPGARLGFRVADPAKSCLGHLLVHSSTRRDHILCAAGARAARGKQCERCFMLDESRLIHDFHRGGRVTPGLREYLMQEHWLYVATFAGGASKVGTASGPRKWNRLAEQGAAAARYVARARDGRVVRILEDLVTAEAGLPQQVRSAAKAEALLRPLPAPELDAINARLAAEARALLADTAVEGFTLVDEPWIRPRQASLLHGPGARHPYPHPLDSGGHGFAITGLSGHNAQARLDGADASFVVNLGQLAARTVLLGDFASEVPALQEALF</sequence>
<dbReference type="Proteomes" id="UP000294621">
    <property type="component" value="Unassembled WGS sequence"/>
</dbReference>
<organism evidence="1 2">
    <name type="scientific">Arthrobacter nitrophenolicus</name>
    <dbReference type="NCBI Taxonomy" id="683150"/>
    <lineage>
        <taxon>Bacteria</taxon>
        <taxon>Bacillati</taxon>
        <taxon>Actinomycetota</taxon>
        <taxon>Actinomycetes</taxon>
        <taxon>Micrococcales</taxon>
        <taxon>Micrococcaceae</taxon>
        <taxon>Arthrobacter</taxon>
    </lineage>
</organism>
<comment type="caution">
    <text evidence="1">The sequence shown here is derived from an EMBL/GenBank/DDBJ whole genome shotgun (WGS) entry which is preliminary data.</text>
</comment>
<name>A0A4R5YB94_9MICC</name>
<dbReference type="AlphaFoldDB" id="A0A4R5YB94"/>
<gene>
    <name evidence="1" type="ORF">E2R57_01050</name>
</gene>
<dbReference type="EMBL" id="SMZQ01000001">
    <property type="protein sequence ID" value="TDL41287.1"/>
    <property type="molecule type" value="Genomic_DNA"/>
</dbReference>
<accession>A0A4R5YB94</accession>
<reference evidence="1 2" key="1">
    <citation type="submission" date="2019-03" db="EMBL/GenBank/DDBJ databases">
        <title>Genome Sequencing and Assembly of Various Microbes Isolated from Partially Reclaimed Soil and Acid Mine Drainage (AMD) Site.</title>
        <authorList>
            <person name="Steinbock B."/>
            <person name="Bechtold R."/>
            <person name="Sevigny J.L."/>
            <person name="Thomas D."/>
            <person name="Cuthill L.R."/>
            <person name="Aveiro Johannsen E.J."/>
            <person name="Thomas K."/>
            <person name="Ghosh A."/>
        </authorList>
    </citation>
    <scope>NUCLEOTIDE SEQUENCE [LARGE SCALE GENOMIC DNA]</scope>
    <source>
        <strain evidence="1 2">S-A1</strain>
    </source>
</reference>
<evidence type="ECO:0000313" key="2">
    <source>
        <dbReference type="Proteomes" id="UP000294621"/>
    </source>
</evidence>
<evidence type="ECO:0000313" key="1">
    <source>
        <dbReference type="EMBL" id="TDL41287.1"/>
    </source>
</evidence>
<dbReference type="OrthoDB" id="4876946at2"/>
<protein>
    <submittedName>
        <fullName evidence="1">DUF2797 domain-containing protein</fullName>
    </submittedName>
</protein>
<dbReference type="RefSeq" id="WP_133345725.1">
    <property type="nucleotide sequence ID" value="NZ_SMZQ01000001.1"/>
</dbReference>